<gene>
    <name evidence="1" type="ORF">T4D_3051</name>
</gene>
<reference evidence="1 2" key="1">
    <citation type="submission" date="2015-01" db="EMBL/GenBank/DDBJ databases">
        <title>Evolution of Trichinella species and genotypes.</title>
        <authorList>
            <person name="Korhonen P.K."/>
            <person name="Edoardo P."/>
            <person name="Giuseppe L.R."/>
            <person name="Gasser R.B."/>
        </authorList>
    </citation>
    <scope>NUCLEOTIDE SEQUENCE [LARGE SCALE GENOMIC DNA]</scope>
    <source>
        <strain evidence="1">ISS470</strain>
    </source>
</reference>
<dbReference type="AlphaFoldDB" id="A0A0V1DLA4"/>
<dbReference type="Proteomes" id="UP000054995">
    <property type="component" value="Unassembled WGS sequence"/>
</dbReference>
<comment type="caution">
    <text evidence="1">The sequence shown here is derived from an EMBL/GenBank/DDBJ whole genome shotgun (WGS) entry which is preliminary data.</text>
</comment>
<name>A0A0V1DLA4_TRIPS</name>
<accession>A0A0V1DLA4</accession>
<organism evidence="1 2">
    <name type="scientific">Trichinella pseudospiralis</name>
    <name type="common">Parasitic roundworm</name>
    <dbReference type="NCBI Taxonomy" id="6337"/>
    <lineage>
        <taxon>Eukaryota</taxon>
        <taxon>Metazoa</taxon>
        <taxon>Ecdysozoa</taxon>
        <taxon>Nematoda</taxon>
        <taxon>Enoplea</taxon>
        <taxon>Dorylaimia</taxon>
        <taxon>Trichinellida</taxon>
        <taxon>Trichinellidae</taxon>
        <taxon>Trichinella</taxon>
    </lineage>
</organism>
<evidence type="ECO:0000313" key="2">
    <source>
        <dbReference type="Proteomes" id="UP000054995"/>
    </source>
</evidence>
<dbReference type="EMBL" id="JYDT01003443">
    <property type="protein sequence ID" value="KRY62396.1"/>
    <property type="molecule type" value="Genomic_DNA"/>
</dbReference>
<keyword evidence="2" id="KW-1185">Reference proteome</keyword>
<protein>
    <submittedName>
        <fullName evidence="1">Uncharacterized protein</fullName>
    </submittedName>
</protein>
<sequence>MLGPGSGTIRRCGLVGVVWPCWRKCATMGNKIQNSEHLQCHAYLEPLNLQASPN</sequence>
<proteinExistence type="predicted"/>
<evidence type="ECO:0000313" key="1">
    <source>
        <dbReference type="EMBL" id="KRY62396.1"/>
    </source>
</evidence>